<gene>
    <name evidence="1" type="ORF">HOC_03533</name>
</gene>
<accession>A0A059GAV0</accession>
<dbReference type="PANTHER" id="PTHR39456">
    <property type="entry name" value="METAL-DEPENDENT HYDROLASE"/>
    <property type="match status" value="1"/>
</dbReference>
<dbReference type="AlphaFoldDB" id="A0A059GAV0"/>
<dbReference type="OrthoDB" id="4760165at2"/>
<reference evidence="1 2" key="1">
    <citation type="journal article" date="2014" name="Antonie Van Leeuwenhoek">
        <title>Hyphomonas beringensis sp. nov. and Hyphomonas chukchiensis sp. nov., isolated from surface seawater of the Bering Sea and Chukchi Sea.</title>
        <authorList>
            <person name="Li C."/>
            <person name="Lai Q."/>
            <person name="Li G."/>
            <person name="Dong C."/>
            <person name="Wang J."/>
            <person name="Liao Y."/>
            <person name="Shao Z."/>
        </authorList>
    </citation>
    <scope>NUCLEOTIDE SEQUENCE [LARGE SCALE GENOMIC DNA]</scope>
    <source>
        <strain evidence="1 2">SCH89</strain>
    </source>
</reference>
<comment type="caution">
    <text evidence="1">The sequence shown here is derived from an EMBL/GenBank/DDBJ whole genome shotgun (WGS) entry which is preliminary data.</text>
</comment>
<evidence type="ECO:0000313" key="1">
    <source>
        <dbReference type="EMBL" id="KDA03916.1"/>
    </source>
</evidence>
<dbReference type="eggNOG" id="COG3687">
    <property type="taxonomic scope" value="Bacteria"/>
</dbReference>
<dbReference type="EMBL" id="ARYL01000003">
    <property type="protein sequence ID" value="KDA03916.1"/>
    <property type="molecule type" value="Genomic_DNA"/>
</dbReference>
<dbReference type="Pfam" id="PF10118">
    <property type="entry name" value="Metal_hydrol"/>
    <property type="match status" value="1"/>
</dbReference>
<evidence type="ECO:0008006" key="3">
    <source>
        <dbReference type="Google" id="ProtNLM"/>
    </source>
</evidence>
<proteinExistence type="predicted"/>
<evidence type="ECO:0000313" key="2">
    <source>
        <dbReference type="Proteomes" id="UP000024942"/>
    </source>
</evidence>
<organism evidence="1 2">
    <name type="scientific">Hyphomonas oceanitis SCH89</name>
    <dbReference type="NCBI Taxonomy" id="1280953"/>
    <lineage>
        <taxon>Bacteria</taxon>
        <taxon>Pseudomonadati</taxon>
        <taxon>Pseudomonadota</taxon>
        <taxon>Alphaproteobacteria</taxon>
        <taxon>Hyphomonadales</taxon>
        <taxon>Hyphomonadaceae</taxon>
        <taxon>Hyphomonas</taxon>
    </lineage>
</organism>
<dbReference type="InterPro" id="IPR016516">
    <property type="entry name" value="UCP07580"/>
</dbReference>
<keyword evidence="2" id="KW-1185">Reference proteome</keyword>
<dbReference type="PATRIC" id="fig|1280953.3.peg.716"/>
<dbReference type="PANTHER" id="PTHR39456:SF1">
    <property type="entry name" value="METAL-DEPENDENT HYDROLASE"/>
    <property type="match status" value="1"/>
</dbReference>
<sequence length="284" mass="32863">MTNKRTPEDVTILPRDLHFSMDGADNGPWLDGDPVATAIFNAMSLTFPDGERLFIDAVKAYRGRVSGKLAQDVKDFISQEAIHSREHHLLNNKIDRVKYPVDEIEAEIRERIAFGRSGGPIRMLMATICLEHFTSMMADLMTGLEIDGAPLFSKTDPALERLWRWHAMEETEHKAVAYDVFLEVTKDWPPFRRYFRRCMSMVIITHHFTSHVADHAARLLVADGYSYELALREVKAFLWKKPALFGKGWKVWLSWFKPGFHPWDHDNRDVMAQWKEEFTLVAAE</sequence>
<dbReference type="STRING" id="1280953.HOC_03533"/>
<name>A0A059GAV0_9PROT</name>
<dbReference type="PIRSF" id="PIRSF007580">
    <property type="entry name" value="UCP07580"/>
    <property type="match status" value="1"/>
</dbReference>
<dbReference type="Proteomes" id="UP000024942">
    <property type="component" value="Unassembled WGS sequence"/>
</dbReference>
<dbReference type="RefSeq" id="WP_035535893.1">
    <property type="nucleotide sequence ID" value="NZ_ARYL01000003.1"/>
</dbReference>
<protein>
    <recommendedName>
        <fullName evidence="3">Metal-dependent hydrolase</fullName>
    </recommendedName>
</protein>